<keyword evidence="1" id="KW-1133">Transmembrane helix</keyword>
<accession>A0ABM8AWR0</accession>
<evidence type="ECO:0000313" key="2">
    <source>
        <dbReference type="EMBL" id="BDQ35970.1"/>
    </source>
</evidence>
<feature type="transmembrane region" description="Helical" evidence="1">
    <location>
        <begin position="873"/>
        <end position="890"/>
    </location>
</feature>
<feature type="transmembrane region" description="Helical" evidence="1">
    <location>
        <begin position="334"/>
        <end position="353"/>
    </location>
</feature>
<dbReference type="Gene3D" id="1.20.1640.10">
    <property type="entry name" value="Multidrug efflux transporter AcrB transmembrane domain"/>
    <property type="match status" value="2"/>
</dbReference>
<dbReference type="InterPro" id="IPR001036">
    <property type="entry name" value="Acrflvin-R"/>
</dbReference>
<feature type="transmembrane region" description="Helical" evidence="1">
    <location>
        <begin position="896"/>
        <end position="917"/>
    </location>
</feature>
<keyword evidence="1" id="KW-0812">Transmembrane</keyword>
<evidence type="ECO:0000256" key="1">
    <source>
        <dbReference type="SAM" id="Phobius"/>
    </source>
</evidence>
<dbReference type="SUPFAM" id="SSF82693">
    <property type="entry name" value="Multidrug efflux transporter AcrB pore domain, PN1, PN2, PC1 and PC2 subdomains"/>
    <property type="match status" value="2"/>
</dbReference>
<sequence length="1043" mass="114302">MRKGNSFIDFFAEHPTAANLLMLLFLGMGVLALPKMVRETFPDFTPSEISITAVYPGATAEDVEEAICQRIEDALDGVTNVEEVRSTAQDGLATVVVEMVEGGDLKEFAEDIRTEVDAIDTFPPDVEDPIIKRLNRTDMVLALAVTGPMSTPHLKLYCEDLKDRILNLPGVAEVTIGGFSDHEIRVEIPMKNIMQYGLSVFDITSVIGNQSLDLPAGTLETADADFVIRFADERKKVHEYEDLVVFSGKTGAELRLGDIATITDRFEKDEQKIWFNGQRAGELIIAKNKGKDALKVLDAVQMFLDKERAEMPSGINLEITRNITKIVRDRLDMLISNGIQGLFLVFMVMWLFFNIRLSFWVAMGLPVSFMGSFLIMQMTGMSINMLTMVGLLLALGLIMDDAIVIAENVAAHLARGKSALRAAVDGTREVARGVLSSFITTLCIFGAVALLIEGRIGKVLWVMPAVLIMTLSVSIIEAFCILPNHLNHSLSHITKAPTRFRVAFEKRFEWIRENILGRIVDTVIRWRYVFVGGVFCVFFISVGMVASGRIGVEAFPSIDGDVLQASILLPQGTPLEKTEEVTRVVLAGLQRLNDELTPSQPEGKRLVRFATVAFNTNSYADEPGAHVATVYADLLSAEERTVTIRELELAWAAAVGELPDVMALTFTQPSVGPAGNAIEFRLSGKDLKELKAAAAELRDYISEYEGTLYLLDNLRPGKPEFQATLKPGATAFGFNAQQIASQLRAAFFGREATEIQYQGESYEVNVRIASEDSDSIADLDYFHLTAQDGSLVPLGEVANIQEGRGWAKINRVNGWRTVTVKGDVDTDVGNASAIVGQVRAQFMPKLLKKHPGVSFNVEGAAKRGAKTGDSMKRALIIGIFGIFILLSFQFRSYLEPIVVISAIPLAAIGVVWGHWLMGLTISMPSIMGFASLAGVVVNDSILLVEFLKMRVREGMTTVEASRMASRQRFRAVLLTSLTTIVGLIPLLTERSLQAQILIPLCASLVFGLMASTVLVLLVVPSLYSILGDFGLTSAPRQQDKSLE</sequence>
<feature type="transmembrane region" description="Helical" evidence="1">
    <location>
        <begin position="929"/>
        <end position="949"/>
    </location>
</feature>
<protein>
    <submittedName>
        <fullName evidence="2">Acriflavin resistance protein</fullName>
    </submittedName>
</protein>
<dbReference type="SUPFAM" id="SSF82714">
    <property type="entry name" value="Multidrug efflux transporter AcrB TolC docking domain, DN and DC subdomains"/>
    <property type="match status" value="2"/>
</dbReference>
<dbReference type="PRINTS" id="PR00702">
    <property type="entry name" value="ACRIFLAVINRP"/>
</dbReference>
<dbReference type="EMBL" id="AP026709">
    <property type="protein sequence ID" value="BDQ35970.1"/>
    <property type="molecule type" value="Genomic_DNA"/>
</dbReference>
<evidence type="ECO:0000313" key="3">
    <source>
        <dbReference type="Proteomes" id="UP001317742"/>
    </source>
</evidence>
<keyword evidence="3" id="KW-1185">Reference proteome</keyword>
<name>A0ABM8AWR0_9BACT</name>
<dbReference type="Gene3D" id="3.30.2090.10">
    <property type="entry name" value="Multidrug efflux transporter AcrB TolC docking domain, DN and DC subdomains"/>
    <property type="match status" value="2"/>
</dbReference>
<dbReference type="Proteomes" id="UP001317742">
    <property type="component" value="Chromosome"/>
</dbReference>
<feature type="transmembrane region" description="Helical" evidence="1">
    <location>
        <begin position="16"/>
        <end position="33"/>
    </location>
</feature>
<dbReference type="RefSeq" id="WP_281761898.1">
    <property type="nucleotide sequence ID" value="NZ_AP026709.1"/>
</dbReference>
<dbReference type="PANTHER" id="PTHR32063:SF33">
    <property type="entry name" value="RND SUPERFAMILY EFFLUX PUMP PERMEASE COMPONENT"/>
    <property type="match status" value="1"/>
</dbReference>
<feature type="transmembrane region" description="Helical" evidence="1">
    <location>
        <begin position="430"/>
        <end position="452"/>
    </location>
</feature>
<dbReference type="PANTHER" id="PTHR32063">
    <property type="match status" value="1"/>
</dbReference>
<dbReference type="Gene3D" id="3.30.70.1430">
    <property type="entry name" value="Multidrug efflux transporter AcrB pore domain"/>
    <property type="match status" value="2"/>
</dbReference>
<gene>
    <name evidence="2" type="ORF">SYK_03300</name>
</gene>
<dbReference type="InterPro" id="IPR027463">
    <property type="entry name" value="AcrB_DN_DC_subdom"/>
</dbReference>
<dbReference type="Gene3D" id="3.30.70.1440">
    <property type="entry name" value="Multidrug efflux transporter AcrB pore domain"/>
    <property type="match status" value="1"/>
</dbReference>
<organism evidence="2 3">
    <name type="scientific">Pseudodesulfovibrio nedwellii</name>
    <dbReference type="NCBI Taxonomy" id="2973072"/>
    <lineage>
        <taxon>Bacteria</taxon>
        <taxon>Pseudomonadati</taxon>
        <taxon>Thermodesulfobacteriota</taxon>
        <taxon>Desulfovibrionia</taxon>
        <taxon>Desulfovibrionales</taxon>
        <taxon>Desulfovibrionaceae</taxon>
    </lineage>
</organism>
<feature type="transmembrane region" description="Helical" evidence="1">
    <location>
        <begin position="969"/>
        <end position="988"/>
    </location>
</feature>
<dbReference type="Gene3D" id="3.30.70.1320">
    <property type="entry name" value="Multidrug efflux transporter AcrB pore domain like"/>
    <property type="match status" value="1"/>
</dbReference>
<proteinExistence type="predicted"/>
<feature type="transmembrane region" description="Helical" evidence="1">
    <location>
        <begin position="1000"/>
        <end position="1023"/>
    </location>
</feature>
<feature type="transmembrane region" description="Helical" evidence="1">
    <location>
        <begin position="526"/>
        <end position="546"/>
    </location>
</feature>
<keyword evidence="1" id="KW-0472">Membrane</keyword>
<feature type="transmembrane region" description="Helical" evidence="1">
    <location>
        <begin position="459"/>
        <end position="482"/>
    </location>
</feature>
<reference evidence="2 3" key="1">
    <citation type="submission" date="2022-08" db="EMBL/GenBank/DDBJ databases">
        <title>Genome Sequence of the sulphate-reducing bacterium, Pseudodesulfovibrio sp. SYK.</title>
        <authorList>
            <person name="Kondo R."/>
            <person name="Kataoka T."/>
        </authorList>
    </citation>
    <scope>NUCLEOTIDE SEQUENCE [LARGE SCALE GENOMIC DNA]</scope>
    <source>
        <strain evidence="2 3">SYK</strain>
    </source>
</reference>
<dbReference type="Pfam" id="PF00873">
    <property type="entry name" value="ACR_tran"/>
    <property type="match status" value="1"/>
</dbReference>
<dbReference type="SUPFAM" id="SSF82866">
    <property type="entry name" value="Multidrug efflux transporter AcrB transmembrane domain"/>
    <property type="match status" value="2"/>
</dbReference>